<evidence type="ECO:0000256" key="5">
    <source>
        <dbReference type="SAM" id="SignalP"/>
    </source>
</evidence>
<dbReference type="Ensembl" id="ENSPCET00000012454.1">
    <property type="protein sequence ID" value="ENSPCEP00000012039.1"/>
    <property type="gene ID" value="ENSPCEG00000009565.1"/>
</dbReference>
<evidence type="ECO:0000259" key="6">
    <source>
        <dbReference type="SMART" id="SM00092"/>
    </source>
</evidence>
<accession>A0A8C8RWX6</accession>
<feature type="signal peptide" evidence="5">
    <location>
        <begin position="1"/>
        <end position="27"/>
    </location>
</feature>
<feature type="domain" description="Ribonuclease A-domain" evidence="6">
    <location>
        <begin position="26"/>
        <end position="136"/>
    </location>
</feature>
<proteinExistence type="inferred from homology"/>
<feature type="chain" id="PRO_5034123719" description="Ribonuclease A-domain domain-containing protein" evidence="5">
    <location>
        <begin position="28"/>
        <end position="140"/>
    </location>
</feature>
<dbReference type="GO" id="GO:0005576">
    <property type="term" value="C:extracellular region"/>
    <property type="evidence" value="ECO:0007669"/>
    <property type="project" value="UniProtKB-SubCell"/>
</dbReference>
<dbReference type="Gene3D" id="3.10.130.10">
    <property type="entry name" value="Ribonuclease A-like domain"/>
    <property type="match status" value="1"/>
</dbReference>
<dbReference type="InterPro" id="IPR036816">
    <property type="entry name" value="RNaseA-like_dom_sf"/>
</dbReference>
<dbReference type="Proteomes" id="UP000694393">
    <property type="component" value="Unplaced"/>
</dbReference>
<keyword evidence="3" id="KW-0964">Secreted</keyword>
<dbReference type="SUPFAM" id="SSF54076">
    <property type="entry name" value="RNase A-like"/>
    <property type="match status" value="1"/>
</dbReference>
<sequence>MAQRGHHYLLFLPLILLAADLAQLSEGVGSPQFLNQHIDYPRSGSIIERGYCDRMMQRRGLTRPVCKATNIFIHAPASQVRTVCDRGGKHVHGNIYDSIAHFQLTVCQLVSSIGGRCSYRGTVKNSRIRVWGLESGVSPF</sequence>
<evidence type="ECO:0000313" key="8">
    <source>
        <dbReference type="Proteomes" id="UP000694393"/>
    </source>
</evidence>
<dbReference type="InterPro" id="IPR001427">
    <property type="entry name" value="RNaseA"/>
</dbReference>
<evidence type="ECO:0000256" key="4">
    <source>
        <dbReference type="ARBA" id="ARBA00023157"/>
    </source>
</evidence>
<keyword evidence="5" id="KW-0732">Signal</keyword>
<dbReference type="PANTHER" id="PTHR11437">
    <property type="entry name" value="RIBONUCLEASE"/>
    <property type="match status" value="1"/>
</dbReference>
<comment type="similarity">
    <text evidence="2">Belongs to the pancreatic ribonuclease family.</text>
</comment>
<evidence type="ECO:0000256" key="1">
    <source>
        <dbReference type="ARBA" id="ARBA00004613"/>
    </source>
</evidence>
<dbReference type="PRINTS" id="PR00794">
    <property type="entry name" value="RIBONUCLEASE"/>
</dbReference>
<reference evidence="7" key="2">
    <citation type="submission" date="2025-09" db="UniProtKB">
        <authorList>
            <consortium name="Ensembl"/>
        </authorList>
    </citation>
    <scope>IDENTIFICATION</scope>
</reference>
<dbReference type="Pfam" id="PF00074">
    <property type="entry name" value="RnaseA"/>
    <property type="match status" value="1"/>
</dbReference>
<dbReference type="SMART" id="SM00092">
    <property type="entry name" value="RNAse_Pc"/>
    <property type="match status" value="1"/>
</dbReference>
<protein>
    <recommendedName>
        <fullName evidence="6">Ribonuclease A-domain domain-containing protein</fullName>
    </recommendedName>
</protein>
<evidence type="ECO:0000256" key="2">
    <source>
        <dbReference type="ARBA" id="ARBA00005600"/>
    </source>
</evidence>
<reference evidence="7" key="1">
    <citation type="submission" date="2025-08" db="UniProtKB">
        <authorList>
            <consortium name="Ensembl"/>
        </authorList>
    </citation>
    <scope>IDENTIFICATION</scope>
</reference>
<keyword evidence="4" id="KW-1015">Disulfide bond</keyword>
<name>A0A8C8RWX6_9SAUR</name>
<evidence type="ECO:0000256" key="3">
    <source>
        <dbReference type="ARBA" id="ARBA00022525"/>
    </source>
</evidence>
<dbReference type="GO" id="GO:0003676">
    <property type="term" value="F:nucleic acid binding"/>
    <property type="evidence" value="ECO:0007669"/>
    <property type="project" value="InterPro"/>
</dbReference>
<organism evidence="7 8">
    <name type="scientific">Pelusios castaneus</name>
    <name type="common">West African mud turtle</name>
    <dbReference type="NCBI Taxonomy" id="367368"/>
    <lineage>
        <taxon>Eukaryota</taxon>
        <taxon>Metazoa</taxon>
        <taxon>Chordata</taxon>
        <taxon>Craniata</taxon>
        <taxon>Vertebrata</taxon>
        <taxon>Euteleostomi</taxon>
        <taxon>Archelosauria</taxon>
        <taxon>Testudinata</taxon>
        <taxon>Testudines</taxon>
        <taxon>Pleurodira</taxon>
        <taxon>Pelomedusidae</taxon>
        <taxon>Pelusios</taxon>
    </lineage>
</organism>
<comment type="subcellular location">
    <subcellularLocation>
        <location evidence="1">Secreted</location>
    </subcellularLocation>
</comment>
<dbReference type="GO" id="GO:0050830">
    <property type="term" value="P:defense response to Gram-positive bacterium"/>
    <property type="evidence" value="ECO:0007669"/>
    <property type="project" value="TreeGrafter"/>
</dbReference>
<keyword evidence="8" id="KW-1185">Reference proteome</keyword>
<evidence type="ECO:0000313" key="7">
    <source>
        <dbReference type="Ensembl" id="ENSPCEP00000012039.1"/>
    </source>
</evidence>
<dbReference type="InterPro" id="IPR023412">
    <property type="entry name" value="RNaseA_domain"/>
</dbReference>
<dbReference type="AlphaFoldDB" id="A0A8C8RWX6"/>
<dbReference type="PANTHER" id="PTHR11437:SF10">
    <property type="entry name" value="ANGIOGENIN-RELATED"/>
    <property type="match status" value="1"/>
</dbReference>
<dbReference type="GO" id="GO:0004540">
    <property type="term" value="F:RNA nuclease activity"/>
    <property type="evidence" value="ECO:0007669"/>
    <property type="project" value="TreeGrafter"/>
</dbReference>